<dbReference type="InterPro" id="IPR036597">
    <property type="entry name" value="Fido-like_dom_sf"/>
</dbReference>
<evidence type="ECO:0000256" key="5">
    <source>
        <dbReference type="ARBA" id="ARBA00034531"/>
    </source>
</evidence>
<dbReference type="EMBL" id="VIRB01000163">
    <property type="protein sequence ID" value="NDO72310.1"/>
    <property type="molecule type" value="Genomic_DNA"/>
</dbReference>
<dbReference type="SUPFAM" id="SSF140931">
    <property type="entry name" value="Fic-like"/>
    <property type="match status" value="1"/>
</dbReference>
<evidence type="ECO:0000259" key="8">
    <source>
        <dbReference type="PROSITE" id="PS51459"/>
    </source>
</evidence>
<keyword evidence="1" id="KW-0808">Transferase</keyword>
<proteinExistence type="predicted"/>
<keyword evidence="3" id="KW-0547">Nucleotide-binding</keyword>
<evidence type="ECO:0000313" key="10">
    <source>
        <dbReference type="Proteomes" id="UP000474104"/>
    </source>
</evidence>
<dbReference type="GO" id="GO:0005524">
    <property type="term" value="F:ATP binding"/>
    <property type="evidence" value="ECO:0007669"/>
    <property type="project" value="UniProtKB-KW"/>
</dbReference>
<evidence type="ECO:0000256" key="4">
    <source>
        <dbReference type="ARBA" id="ARBA00022840"/>
    </source>
</evidence>
<sequence length="284" mass="33208">MNQKQNAPKPWQFDLEEYIRQGEAGKAEKSCAWKTAIGLQDVDGLETSAYLLETAKEHIEGYIDIDTARKRIDSYYETRTERREEEKGTEEADRVAARITQILSEKTFQFSPAEYRMIHKRLFFGIYDHAGMPRTYNITKKEWVLHGKSVFYASTDSINATLEYDFGQEKQFSYKGLSLQESVRHLAKFTSDIWQIHPFCEGNTRTTAVFIVKYLKTFGFHINNDAFAEHSWYFRNALVRANYNDLTRGIHATTEYLEYFFGNLLLGLEYELKNRNLVIDDGFL</sequence>
<comment type="catalytic activity">
    <reaction evidence="6">
        <text>L-threonyl-[protein] + ATP = 3-O-(5'-adenylyl)-L-threonyl-[protein] + diphosphate</text>
        <dbReference type="Rhea" id="RHEA:54292"/>
        <dbReference type="Rhea" id="RHEA-COMP:11060"/>
        <dbReference type="Rhea" id="RHEA-COMP:13847"/>
        <dbReference type="ChEBI" id="CHEBI:30013"/>
        <dbReference type="ChEBI" id="CHEBI:30616"/>
        <dbReference type="ChEBI" id="CHEBI:33019"/>
        <dbReference type="ChEBI" id="CHEBI:138113"/>
        <dbReference type="EC" id="2.7.7.108"/>
    </reaction>
</comment>
<dbReference type="GO" id="GO:0070733">
    <property type="term" value="F:AMPylase activity"/>
    <property type="evidence" value="ECO:0007669"/>
    <property type="project" value="UniProtKB-EC"/>
</dbReference>
<dbReference type="PROSITE" id="PS51459">
    <property type="entry name" value="FIDO"/>
    <property type="match status" value="1"/>
</dbReference>
<dbReference type="CDD" id="cd11586">
    <property type="entry name" value="VbhA_like"/>
    <property type="match status" value="1"/>
</dbReference>
<dbReference type="AlphaFoldDB" id="A0A9X5H9H5"/>
<dbReference type="RefSeq" id="WP_004082668.1">
    <property type="nucleotide sequence ID" value="NZ_CASCYM010000007.1"/>
</dbReference>
<dbReference type="GO" id="GO:0051302">
    <property type="term" value="P:regulation of cell division"/>
    <property type="evidence" value="ECO:0007669"/>
    <property type="project" value="TreeGrafter"/>
</dbReference>
<evidence type="ECO:0000256" key="6">
    <source>
        <dbReference type="ARBA" id="ARBA00047939"/>
    </source>
</evidence>
<evidence type="ECO:0000313" key="9">
    <source>
        <dbReference type="EMBL" id="NDO72310.1"/>
    </source>
</evidence>
<dbReference type="Proteomes" id="UP000474104">
    <property type="component" value="Unassembled WGS sequence"/>
</dbReference>
<evidence type="ECO:0000256" key="2">
    <source>
        <dbReference type="ARBA" id="ARBA00022695"/>
    </source>
</evidence>
<comment type="caution">
    <text evidence="9">The sequence shown here is derived from an EMBL/GenBank/DDBJ whole genome shotgun (WGS) entry which is preliminary data.</text>
</comment>
<dbReference type="PANTHER" id="PTHR39560:SF1">
    <property type="entry name" value="PROTEIN ADENYLYLTRANSFERASE FIC-RELATED"/>
    <property type="match status" value="1"/>
</dbReference>
<evidence type="ECO:0000256" key="7">
    <source>
        <dbReference type="ARBA" id="ARBA00048696"/>
    </source>
</evidence>
<dbReference type="EC" id="2.7.7.108" evidence="5"/>
<evidence type="ECO:0000256" key="3">
    <source>
        <dbReference type="ARBA" id="ARBA00022741"/>
    </source>
</evidence>
<dbReference type="Gene3D" id="1.10.3290.10">
    <property type="entry name" value="Fido-like domain"/>
    <property type="match status" value="1"/>
</dbReference>
<dbReference type="InterPro" id="IPR003812">
    <property type="entry name" value="Fido"/>
</dbReference>
<dbReference type="InterPro" id="IPR033788">
    <property type="entry name" value="VbhA-like"/>
</dbReference>
<dbReference type="PANTHER" id="PTHR39560">
    <property type="entry name" value="PROTEIN ADENYLYLTRANSFERASE FIC-RELATED"/>
    <property type="match status" value="1"/>
</dbReference>
<protein>
    <recommendedName>
        <fullName evidence="5">protein adenylyltransferase</fullName>
        <ecNumber evidence="5">2.7.7.108</ecNumber>
    </recommendedName>
</protein>
<dbReference type="Pfam" id="PF02661">
    <property type="entry name" value="Fic"/>
    <property type="match status" value="1"/>
</dbReference>
<name>A0A9X5H9H5_9FIRM</name>
<gene>
    <name evidence="9" type="ORF">FMM80_28285</name>
</gene>
<keyword evidence="4" id="KW-0067">ATP-binding</keyword>
<evidence type="ECO:0000256" key="1">
    <source>
        <dbReference type="ARBA" id="ARBA00022679"/>
    </source>
</evidence>
<keyword evidence="2" id="KW-0548">Nucleotidyltransferase</keyword>
<comment type="catalytic activity">
    <reaction evidence="7">
        <text>L-tyrosyl-[protein] + ATP = O-(5'-adenylyl)-L-tyrosyl-[protein] + diphosphate</text>
        <dbReference type="Rhea" id="RHEA:54288"/>
        <dbReference type="Rhea" id="RHEA-COMP:10136"/>
        <dbReference type="Rhea" id="RHEA-COMP:13846"/>
        <dbReference type="ChEBI" id="CHEBI:30616"/>
        <dbReference type="ChEBI" id="CHEBI:33019"/>
        <dbReference type="ChEBI" id="CHEBI:46858"/>
        <dbReference type="ChEBI" id="CHEBI:83624"/>
        <dbReference type="EC" id="2.7.7.108"/>
    </reaction>
</comment>
<dbReference type="OrthoDB" id="9813719at2"/>
<accession>A0A9X5H9H5</accession>
<organism evidence="9 10">
    <name type="scientific">Schaedlerella arabinosiphila</name>
    <dbReference type="NCBI Taxonomy" id="2044587"/>
    <lineage>
        <taxon>Bacteria</taxon>
        <taxon>Bacillati</taxon>
        <taxon>Bacillota</taxon>
        <taxon>Clostridia</taxon>
        <taxon>Lachnospirales</taxon>
        <taxon>Lachnospiraceae</taxon>
        <taxon>Schaedlerella</taxon>
    </lineage>
</organism>
<reference evidence="9 10" key="1">
    <citation type="submission" date="2019-07" db="EMBL/GenBank/DDBJ databases">
        <title>Draft genome sequences of 15 bacterial species constituting the stable defined intestinal microbiota of the GM15 gnotobiotic mouse model.</title>
        <authorList>
            <person name="Elie C."/>
            <person name="Mathieu A."/>
            <person name="Saliou A."/>
            <person name="Darnaud M."/>
            <person name="Leulier F."/>
            <person name="Tamellini A."/>
        </authorList>
    </citation>
    <scope>NUCLEOTIDE SEQUENCE [LARGE SCALE GENOMIC DNA]</scope>
    <source>
        <strain evidence="10">ASF 502</strain>
    </source>
</reference>
<feature type="domain" description="Fido" evidence="8">
    <location>
        <begin position="110"/>
        <end position="262"/>
    </location>
</feature>